<dbReference type="Proteomes" id="UP000305948">
    <property type="component" value="Unassembled WGS sequence"/>
</dbReference>
<dbReference type="GO" id="GO:0046872">
    <property type="term" value="F:metal ion binding"/>
    <property type="evidence" value="ECO:0007669"/>
    <property type="project" value="UniProtKB-KW"/>
</dbReference>
<comment type="similarity">
    <text evidence="1">Belongs to the HpcH/HpaI aldolase family.</text>
</comment>
<dbReference type="InterPro" id="IPR005000">
    <property type="entry name" value="Aldolase/citrate-lyase_domain"/>
</dbReference>
<evidence type="ECO:0000259" key="4">
    <source>
        <dbReference type="Pfam" id="PF03328"/>
    </source>
</evidence>
<feature type="domain" description="HpcH/HpaI aldolase/citrate lyase" evidence="4">
    <location>
        <begin position="40"/>
        <end position="248"/>
    </location>
</feature>
<organism evidence="5 6">
    <name type="scientific">Heliocybe sulcata</name>
    <dbReference type="NCBI Taxonomy" id="5364"/>
    <lineage>
        <taxon>Eukaryota</taxon>
        <taxon>Fungi</taxon>
        <taxon>Dikarya</taxon>
        <taxon>Basidiomycota</taxon>
        <taxon>Agaricomycotina</taxon>
        <taxon>Agaricomycetes</taxon>
        <taxon>Gloeophyllales</taxon>
        <taxon>Gloeophyllaceae</taxon>
        <taxon>Heliocybe</taxon>
    </lineage>
</organism>
<dbReference type="PANTHER" id="PTHR30502:SF0">
    <property type="entry name" value="PHOSPHOENOLPYRUVATE CARBOXYLASE FAMILY PROTEIN"/>
    <property type="match status" value="1"/>
</dbReference>
<dbReference type="InterPro" id="IPR040442">
    <property type="entry name" value="Pyrv_kinase-like_dom_sf"/>
</dbReference>
<keyword evidence="2" id="KW-0479">Metal-binding</keyword>
<dbReference type="GO" id="GO:0016832">
    <property type="term" value="F:aldehyde-lyase activity"/>
    <property type="evidence" value="ECO:0007669"/>
    <property type="project" value="TreeGrafter"/>
</dbReference>
<dbReference type="InterPro" id="IPR015813">
    <property type="entry name" value="Pyrv/PenolPyrv_kinase-like_dom"/>
</dbReference>
<sequence>MATHKLLTALKSSAPALGAWVTFPGSIHARTVAQASPHLSWLMIDCEHGLISLNPGAIETIQAIEGSSSNPPSSIVRIPATGINGTDTGLGWQIKYALDAGARGVMVPMVGSAQKAKEIVDEARFPPVGRRGFGSPFTHGIWNVDASEYLQSANNSVQVWVQIESQEGMQNVEEIARVEGVDALFIGPYDLSISHGLPPPSPDPHPDAEKLIQRIKEVAHAAGKKCVMFCTNGDQAAKRAKEGFDMVSVVQYYRYGRH</sequence>
<evidence type="ECO:0000256" key="3">
    <source>
        <dbReference type="ARBA" id="ARBA00023239"/>
    </source>
</evidence>
<accession>A0A5C3N4Y8</accession>
<protein>
    <submittedName>
        <fullName evidence="5">Phosphoenolpyruvate/pyruvate domain-containing protein</fullName>
    </submittedName>
</protein>
<evidence type="ECO:0000256" key="2">
    <source>
        <dbReference type="ARBA" id="ARBA00022723"/>
    </source>
</evidence>
<dbReference type="InterPro" id="IPR050251">
    <property type="entry name" value="HpcH-HpaI_aldolase"/>
</dbReference>
<dbReference type="PANTHER" id="PTHR30502">
    <property type="entry name" value="2-KETO-3-DEOXY-L-RHAMNONATE ALDOLASE"/>
    <property type="match status" value="1"/>
</dbReference>
<keyword evidence="3" id="KW-0456">Lyase</keyword>
<evidence type="ECO:0000256" key="1">
    <source>
        <dbReference type="ARBA" id="ARBA00005568"/>
    </source>
</evidence>
<proteinExistence type="inferred from homology"/>
<dbReference type="STRING" id="5364.A0A5C3N4Y8"/>
<evidence type="ECO:0000313" key="6">
    <source>
        <dbReference type="Proteomes" id="UP000305948"/>
    </source>
</evidence>
<dbReference type="GO" id="GO:0005737">
    <property type="term" value="C:cytoplasm"/>
    <property type="evidence" value="ECO:0007669"/>
    <property type="project" value="TreeGrafter"/>
</dbReference>
<dbReference type="EMBL" id="ML213518">
    <property type="protein sequence ID" value="TFK48831.1"/>
    <property type="molecule type" value="Genomic_DNA"/>
</dbReference>
<dbReference type="Gene3D" id="3.20.20.60">
    <property type="entry name" value="Phosphoenolpyruvate-binding domains"/>
    <property type="match status" value="1"/>
</dbReference>
<dbReference type="SUPFAM" id="SSF51621">
    <property type="entry name" value="Phosphoenolpyruvate/pyruvate domain"/>
    <property type="match status" value="1"/>
</dbReference>
<dbReference type="OrthoDB" id="1621678at2759"/>
<keyword evidence="6" id="KW-1185">Reference proteome</keyword>
<gene>
    <name evidence="5" type="ORF">OE88DRAFT_1760482</name>
</gene>
<evidence type="ECO:0000313" key="5">
    <source>
        <dbReference type="EMBL" id="TFK48831.1"/>
    </source>
</evidence>
<reference evidence="5 6" key="1">
    <citation type="journal article" date="2019" name="Nat. Ecol. Evol.">
        <title>Megaphylogeny resolves global patterns of mushroom evolution.</title>
        <authorList>
            <person name="Varga T."/>
            <person name="Krizsan K."/>
            <person name="Foldi C."/>
            <person name="Dima B."/>
            <person name="Sanchez-Garcia M."/>
            <person name="Sanchez-Ramirez S."/>
            <person name="Szollosi G.J."/>
            <person name="Szarkandi J.G."/>
            <person name="Papp V."/>
            <person name="Albert L."/>
            <person name="Andreopoulos W."/>
            <person name="Angelini C."/>
            <person name="Antonin V."/>
            <person name="Barry K.W."/>
            <person name="Bougher N.L."/>
            <person name="Buchanan P."/>
            <person name="Buyck B."/>
            <person name="Bense V."/>
            <person name="Catcheside P."/>
            <person name="Chovatia M."/>
            <person name="Cooper J."/>
            <person name="Damon W."/>
            <person name="Desjardin D."/>
            <person name="Finy P."/>
            <person name="Geml J."/>
            <person name="Haridas S."/>
            <person name="Hughes K."/>
            <person name="Justo A."/>
            <person name="Karasinski D."/>
            <person name="Kautmanova I."/>
            <person name="Kiss B."/>
            <person name="Kocsube S."/>
            <person name="Kotiranta H."/>
            <person name="LaButti K.M."/>
            <person name="Lechner B.E."/>
            <person name="Liimatainen K."/>
            <person name="Lipzen A."/>
            <person name="Lukacs Z."/>
            <person name="Mihaltcheva S."/>
            <person name="Morgado L.N."/>
            <person name="Niskanen T."/>
            <person name="Noordeloos M.E."/>
            <person name="Ohm R.A."/>
            <person name="Ortiz-Santana B."/>
            <person name="Ovrebo C."/>
            <person name="Racz N."/>
            <person name="Riley R."/>
            <person name="Savchenko A."/>
            <person name="Shiryaev A."/>
            <person name="Soop K."/>
            <person name="Spirin V."/>
            <person name="Szebenyi C."/>
            <person name="Tomsovsky M."/>
            <person name="Tulloss R.E."/>
            <person name="Uehling J."/>
            <person name="Grigoriev I.V."/>
            <person name="Vagvolgyi C."/>
            <person name="Papp T."/>
            <person name="Martin F.M."/>
            <person name="Miettinen O."/>
            <person name="Hibbett D.S."/>
            <person name="Nagy L.G."/>
        </authorList>
    </citation>
    <scope>NUCLEOTIDE SEQUENCE [LARGE SCALE GENOMIC DNA]</scope>
    <source>
        <strain evidence="5 6">OMC1185</strain>
    </source>
</reference>
<name>A0A5C3N4Y8_9AGAM</name>
<dbReference type="Pfam" id="PF03328">
    <property type="entry name" value="HpcH_HpaI"/>
    <property type="match status" value="1"/>
</dbReference>
<keyword evidence="5" id="KW-0670">Pyruvate</keyword>
<dbReference type="AlphaFoldDB" id="A0A5C3N4Y8"/>